<dbReference type="EMBL" id="JAQIZT010000017">
    <property type="protein sequence ID" value="KAJ6959125.1"/>
    <property type="molecule type" value="Genomic_DNA"/>
</dbReference>
<gene>
    <name evidence="2" type="ORF">NC653_037427</name>
</gene>
<reference evidence="2" key="1">
    <citation type="journal article" date="2023" name="Mol. Ecol. Resour.">
        <title>Chromosome-level genome assembly of a triploid poplar Populus alba 'Berolinensis'.</title>
        <authorList>
            <person name="Chen S."/>
            <person name="Yu Y."/>
            <person name="Wang X."/>
            <person name="Wang S."/>
            <person name="Zhang T."/>
            <person name="Zhou Y."/>
            <person name="He R."/>
            <person name="Meng N."/>
            <person name="Wang Y."/>
            <person name="Liu W."/>
            <person name="Liu Z."/>
            <person name="Liu J."/>
            <person name="Guo Q."/>
            <person name="Huang H."/>
            <person name="Sederoff R.R."/>
            <person name="Wang G."/>
            <person name="Qu G."/>
            <person name="Chen S."/>
        </authorList>
    </citation>
    <scope>NUCLEOTIDE SEQUENCE</scope>
    <source>
        <strain evidence="2">SC-2020</strain>
    </source>
</reference>
<dbReference type="AlphaFoldDB" id="A0AAD6PS67"/>
<evidence type="ECO:0000313" key="2">
    <source>
        <dbReference type="EMBL" id="KAJ6959125.1"/>
    </source>
</evidence>
<protein>
    <submittedName>
        <fullName evidence="2">Uncharacterized protein</fullName>
    </submittedName>
</protein>
<feature type="region of interest" description="Disordered" evidence="1">
    <location>
        <begin position="1"/>
        <end position="23"/>
    </location>
</feature>
<dbReference type="Pfam" id="PF03140">
    <property type="entry name" value="DUF247"/>
    <property type="match status" value="1"/>
</dbReference>
<dbReference type="PANTHER" id="PTHR31170:SF24">
    <property type="match status" value="1"/>
</dbReference>
<organism evidence="2 3">
    <name type="scientific">Populus alba x Populus x berolinensis</name>
    <dbReference type="NCBI Taxonomy" id="444605"/>
    <lineage>
        <taxon>Eukaryota</taxon>
        <taxon>Viridiplantae</taxon>
        <taxon>Streptophyta</taxon>
        <taxon>Embryophyta</taxon>
        <taxon>Tracheophyta</taxon>
        <taxon>Spermatophyta</taxon>
        <taxon>Magnoliopsida</taxon>
        <taxon>eudicotyledons</taxon>
        <taxon>Gunneridae</taxon>
        <taxon>Pentapetalae</taxon>
        <taxon>rosids</taxon>
        <taxon>fabids</taxon>
        <taxon>Malpighiales</taxon>
        <taxon>Salicaceae</taxon>
        <taxon>Saliceae</taxon>
        <taxon>Populus</taxon>
    </lineage>
</organism>
<evidence type="ECO:0000256" key="1">
    <source>
        <dbReference type="SAM" id="MobiDB-lite"/>
    </source>
</evidence>
<dbReference type="InterPro" id="IPR004158">
    <property type="entry name" value="DUF247_pln"/>
</dbReference>
<dbReference type="PANTHER" id="PTHR31170">
    <property type="entry name" value="BNAC04G53230D PROTEIN"/>
    <property type="match status" value="1"/>
</dbReference>
<dbReference type="Proteomes" id="UP001164929">
    <property type="component" value="Chromosome 17"/>
</dbReference>
<evidence type="ECO:0000313" key="3">
    <source>
        <dbReference type="Proteomes" id="UP001164929"/>
    </source>
</evidence>
<comment type="caution">
    <text evidence="2">The sequence shown here is derived from an EMBL/GenBank/DDBJ whole genome shotgun (WGS) entry which is preliminary data.</text>
</comment>
<sequence>MEMEVEVEGEKEGGRATTPIQSWHGGRVAGQPLGSCPHGLSPLFFHLGMSMNLYDWCIPPKVSDPITLEILPSLQIFHMDATQRPQDVITVDVHAAKGLIASGHCYLDVRLEKGEFIASASNMESDIEQGRALNMEEDKPSSPNKGKDIDVGSASENMMTGELFAQLDSKVKGLPSQHDYFECCIYRVSKRVQSVQWQAYSPLLISIGPLHRDDKKRQVMENEKLRYYRTFIERVGMDKEKIRDIMSSIQNQEERLRNCYSEEFKLTRKSDFIEMVMLDAVFIIEFMKEYSNNDEGPNRFQPKTILDIREDLILLENQLPFFIIQKIYDEYNRARQDPTAIPFFDLVTSHSKNYTFLKNVETNRSVKNSRHFTDLLRNFMLNGARQPNAVTLRHSAVKLRAAGVVFEVAEDKCLLNITFEKGVLKIPLLEVDYHFERAVRNIIALEQCLYQNEAYVCSYIQFMDHLIDSPEDVGLLVGKGIITHWLGNDAAVSDMINKLCENISDPYTYYDDMCTKMNARRVSFAKILVNHIFETLKLLYCADIWRAKATVGASILLILTLIQTINSFL</sequence>
<keyword evidence="3" id="KW-1185">Reference proteome</keyword>
<accession>A0AAD6PS67</accession>
<proteinExistence type="predicted"/>
<name>A0AAD6PS67_9ROSI</name>